<organism evidence="2 3">
    <name type="scientific">Rhodocytophaga aerolata</name>
    <dbReference type="NCBI Taxonomy" id="455078"/>
    <lineage>
        <taxon>Bacteria</taxon>
        <taxon>Pseudomonadati</taxon>
        <taxon>Bacteroidota</taxon>
        <taxon>Cytophagia</taxon>
        <taxon>Cytophagales</taxon>
        <taxon>Rhodocytophagaceae</taxon>
        <taxon>Rhodocytophaga</taxon>
    </lineage>
</organism>
<dbReference type="RefSeq" id="WP_302037772.1">
    <property type="nucleotide sequence ID" value="NZ_JAUKPO010000005.1"/>
</dbReference>
<keyword evidence="1" id="KW-0175">Coiled coil</keyword>
<keyword evidence="3" id="KW-1185">Reference proteome</keyword>
<feature type="coiled-coil region" evidence="1">
    <location>
        <begin position="24"/>
        <end position="51"/>
    </location>
</feature>
<dbReference type="EMBL" id="JAUKPO010000005">
    <property type="protein sequence ID" value="MDO1446969.1"/>
    <property type="molecule type" value="Genomic_DNA"/>
</dbReference>
<evidence type="ECO:0000256" key="1">
    <source>
        <dbReference type="SAM" id="Coils"/>
    </source>
</evidence>
<gene>
    <name evidence="2" type="ORF">Q0590_11935</name>
</gene>
<protein>
    <submittedName>
        <fullName evidence="2">Uncharacterized protein</fullName>
    </submittedName>
</protein>
<name>A0ABT8R4E2_9BACT</name>
<evidence type="ECO:0000313" key="2">
    <source>
        <dbReference type="EMBL" id="MDO1446969.1"/>
    </source>
</evidence>
<reference evidence="2" key="1">
    <citation type="submission" date="2023-07" db="EMBL/GenBank/DDBJ databases">
        <title>The genome sequence of Rhodocytophaga aerolata KACC 12507.</title>
        <authorList>
            <person name="Zhang X."/>
        </authorList>
    </citation>
    <scope>NUCLEOTIDE SEQUENCE</scope>
    <source>
        <strain evidence="2">KACC 12507</strain>
    </source>
</reference>
<proteinExistence type="predicted"/>
<comment type="caution">
    <text evidence="2">The sequence shown here is derived from an EMBL/GenBank/DDBJ whole genome shotgun (WGS) entry which is preliminary data.</text>
</comment>
<evidence type="ECO:0000313" key="3">
    <source>
        <dbReference type="Proteomes" id="UP001168528"/>
    </source>
</evidence>
<dbReference type="Proteomes" id="UP001168528">
    <property type="component" value="Unassembled WGS sequence"/>
</dbReference>
<sequence length="111" mass="12660">MNLEEAITKFEILESKALQLIALSDHLKGEVQRLTTENEQLKSTVKNQAAEIRSIGKKQETSKNENNFQNVYKISKLVNSIPADSEETTDLKLKIDEYIQELTRCIAHLSK</sequence>
<accession>A0ABT8R4E2</accession>